<dbReference type="EMBL" id="MFCV01000008">
    <property type="protein sequence ID" value="OGE33612.1"/>
    <property type="molecule type" value="Genomic_DNA"/>
</dbReference>
<protein>
    <submittedName>
        <fullName evidence="1">Uncharacterized protein</fullName>
    </submittedName>
</protein>
<dbReference type="AlphaFoldDB" id="A0A1F5JY92"/>
<evidence type="ECO:0000313" key="1">
    <source>
        <dbReference type="EMBL" id="OGE33612.1"/>
    </source>
</evidence>
<dbReference type="Proteomes" id="UP000176902">
    <property type="component" value="Unassembled WGS sequence"/>
</dbReference>
<reference evidence="1 2" key="1">
    <citation type="journal article" date="2016" name="Nat. Commun.">
        <title>Thousands of microbial genomes shed light on interconnected biogeochemical processes in an aquifer system.</title>
        <authorList>
            <person name="Anantharaman K."/>
            <person name="Brown C.T."/>
            <person name="Hug L.A."/>
            <person name="Sharon I."/>
            <person name="Castelle C.J."/>
            <person name="Probst A.J."/>
            <person name="Thomas B.C."/>
            <person name="Singh A."/>
            <person name="Wilkins M.J."/>
            <person name="Karaoz U."/>
            <person name="Brodie E.L."/>
            <person name="Williams K.H."/>
            <person name="Hubbard S.S."/>
            <person name="Banfield J.F."/>
        </authorList>
    </citation>
    <scope>NUCLEOTIDE SEQUENCE [LARGE SCALE GENOMIC DNA]</scope>
</reference>
<sequence>MAQGPETREQILERSPFLDTFIRLGRPDEKPNSWEFVADQRTVFVEKLGREYTPNGALLIIRGPLIATIVGGMFKMGRDNVGYASQDVEIGLQAGFEIGSVENLEGNPELQEDITKAFIHYGTSYGKSLATDFVKNAFDKGNTSERLFRGLLLYGVTIKSVYSRTDLPPDIENFIRNLPSL</sequence>
<gene>
    <name evidence="1" type="ORF">A3C59_00010</name>
</gene>
<evidence type="ECO:0000313" key="2">
    <source>
        <dbReference type="Proteomes" id="UP000176902"/>
    </source>
</evidence>
<proteinExistence type="predicted"/>
<dbReference type="STRING" id="1797768.A3C59_00010"/>
<comment type="caution">
    <text evidence="1">The sequence shown here is derived from an EMBL/GenBank/DDBJ whole genome shotgun (WGS) entry which is preliminary data.</text>
</comment>
<accession>A0A1F5JY92</accession>
<organism evidence="1 2">
    <name type="scientific">Candidatus Daviesbacteria bacterium RIFCSPHIGHO2_02_FULL_36_13</name>
    <dbReference type="NCBI Taxonomy" id="1797768"/>
    <lineage>
        <taxon>Bacteria</taxon>
        <taxon>Candidatus Daviesiibacteriota</taxon>
    </lineage>
</organism>
<name>A0A1F5JY92_9BACT</name>